<dbReference type="InterPro" id="IPR050109">
    <property type="entry name" value="HTH-type_TetR-like_transc_reg"/>
</dbReference>
<dbReference type="GO" id="GO:0006355">
    <property type="term" value="P:regulation of DNA-templated transcription"/>
    <property type="evidence" value="ECO:0007669"/>
    <property type="project" value="UniProtKB-ARBA"/>
</dbReference>
<feature type="DNA-binding region" description="H-T-H motif" evidence="2">
    <location>
        <begin position="28"/>
        <end position="47"/>
    </location>
</feature>
<dbReference type="Pfam" id="PF17926">
    <property type="entry name" value="TetR_C_21"/>
    <property type="match status" value="1"/>
</dbReference>
<dbReference type="Proteomes" id="UP000572680">
    <property type="component" value="Unassembled WGS sequence"/>
</dbReference>
<keyword evidence="1 2" id="KW-0238">DNA-binding</keyword>
<feature type="domain" description="HTH tetR-type" evidence="3">
    <location>
        <begin position="5"/>
        <end position="65"/>
    </location>
</feature>
<dbReference type="SUPFAM" id="SSF46689">
    <property type="entry name" value="Homeodomain-like"/>
    <property type="match status" value="1"/>
</dbReference>
<keyword evidence="5" id="KW-1185">Reference proteome</keyword>
<organism evidence="4 5">
    <name type="scientific">Actinomadura namibiensis</name>
    <dbReference type="NCBI Taxonomy" id="182080"/>
    <lineage>
        <taxon>Bacteria</taxon>
        <taxon>Bacillati</taxon>
        <taxon>Actinomycetota</taxon>
        <taxon>Actinomycetes</taxon>
        <taxon>Streptosporangiales</taxon>
        <taxon>Thermomonosporaceae</taxon>
        <taxon>Actinomadura</taxon>
    </lineage>
</organism>
<dbReference type="SUPFAM" id="SSF48498">
    <property type="entry name" value="Tetracyclin repressor-like, C-terminal domain"/>
    <property type="match status" value="1"/>
</dbReference>
<comment type="caution">
    <text evidence="4">The sequence shown here is derived from an EMBL/GenBank/DDBJ whole genome shotgun (WGS) entry which is preliminary data.</text>
</comment>
<dbReference type="PANTHER" id="PTHR30328:SF54">
    <property type="entry name" value="HTH-TYPE TRANSCRIPTIONAL REPRESSOR SCO4008"/>
    <property type="match status" value="1"/>
</dbReference>
<dbReference type="EMBL" id="JACJIA010000024">
    <property type="protein sequence ID" value="MBA8957441.1"/>
    <property type="molecule type" value="Genomic_DNA"/>
</dbReference>
<dbReference type="PRINTS" id="PR00455">
    <property type="entry name" value="HTHTETR"/>
</dbReference>
<evidence type="ECO:0000256" key="1">
    <source>
        <dbReference type="ARBA" id="ARBA00023125"/>
    </source>
</evidence>
<dbReference type="Gene3D" id="1.10.357.10">
    <property type="entry name" value="Tetracycline Repressor, domain 2"/>
    <property type="match status" value="1"/>
</dbReference>
<dbReference type="PANTHER" id="PTHR30328">
    <property type="entry name" value="TRANSCRIPTIONAL REPRESSOR"/>
    <property type="match status" value="1"/>
</dbReference>
<reference evidence="4 5" key="1">
    <citation type="submission" date="2020-08" db="EMBL/GenBank/DDBJ databases">
        <title>Genomic Encyclopedia of Type Strains, Phase IV (KMG-IV): sequencing the most valuable type-strain genomes for metagenomic binning, comparative biology and taxonomic classification.</title>
        <authorList>
            <person name="Goeker M."/>
        </authorList>
    </citation>
    <scope>NUCLEOTIDE SEQUENCE [LARGE SCALE GENOMIC DNA]</scope>
    <source>
        <strain evidence="4 5">DSM 44197</strain>
    </source>
</reference>
<dbReference type="RefSeq" id="WP_182849268.1">
    <property type="nucleotide sequence ID" value="NZ_BAAALP010000148.1"/>
</dbReference>
<evidence type="ECO:0000256" key="2">
    <source>
        <dbReference type="PROSITE-ProRule" id="PRU00335"/>
    </source>
</evidence>
<evidence type="ECO:0000313" key="5">
    <source>
        <dbReference type="Proteomes" id="UP000572680"/>
    </source>
</evidence>
<dbReference type="GO" id="GO:0003677">
    <property type="term" value="F:DNA binding"/>
    <property type="evidence" value="ECO:0007669"/>
    <property type="project" value="UniProtKB-UniRule"/>
</dbReference>
<dbReference type="InterPro" id="IPR001647">
    <property type="entry name" value="HTH_TetR"/>
</dbReference>
<sequence length="192" mass="20580">MSRAKVTQARILQAATAEFAAHGLAGARVDRIAQAASANKNLIYVYFGSKEALFDAVFEAQVTQGLEAVPFTADDLPAYAGQVHDHCRKHPEVIRLTAWHRLECADRPEPATATSAYAAKLAAIETAQRDGRVSDAFPPAVLLALIVALATADSPVGATMPPSPTTWPCRDDEIRAGIVEAVRRLIALPQNR</sequence>
<protein>
    <submittedName>
        <fullName evidence="4">AcrR family transcriptional regulator</fullName>
    </submittedName>
</protein>
<accession>A0A7W3LZZ5</accession>
<evidence type="ECO:0000313" key="4">
    <source>
        <dbReference type="EMBL" id="MBA8957441.1"/>
    </source>
</evidence>
<dbReference type="InterPro" id="IPR041467">
    <property type="entry name" value="Sco4008_C"/>
</dbReference>
<dbReference type="Pfam" id="PF00440">
    <property type="entry name" value="TetR_N"/>
    <property type="match status" value="1"/>
</dbReference>
<dbReference type="InterPro" id="IPR009057">
    <property type="entry name" value="Homeodomain-like_sf"/>
</dbReference>
<proteinExistence type="predicted"/>
<dbReference type="InterPro" id="IPR036271">
    <property type="entry name" value="Tet_transcr_reg_TetR-rel_C_sf"/>
</dbReference>
<name>A0A7W3LZZ5_ACTNM</name>
<gene>
    <name evidence="4" type="ORF">HNR61_009134</name>
</gene>
<dbReference type="AlphaFoldDB" id="A0A7W3LZZ5"/>
<evidence type="ECO:0000259" key="3">
    <source>
        <dbReference type="PROSITE" id="PS50977"/>
    </source>
</evidence>
<dbReference type="PROSITE" id="PS50977">
    <property type="entry name" value="HTH_TETR_2"/>
    <property type="match status" value="1"/>
</dbReference>